<accession>A0ABV6N0Z3</accession>
<evidence type="ECO:0000256" key="1">
    <source>
        <dbReference type="SAM" id="SignalP"/>
    </source>
</evidence>
<feature type="chain" id="PRO_5045572790" description="Secreted protein" evidence="1">
    <location>
        <begin position="26"/>
        <end position="154"/>
    </location>
</feature>
<reference evidence="2 3" key="1">
    <citation type="submission" date="2024-09" db="EMBL/GenBank/DDBJ databases">
        <authorList>
            <person name="Sun Q."/>
            <person name="Mori K."/>
        </authorList>
    </citation>
    <scope>NUCLEOTIDE SEQUENCE [LARGE SCALE GENOMIC DNA]</scope>
    <source>
        <strain evidence="2 3">TBRC 1432</strain>
    </source>
</reference>
<proteinExistence type="predicted"/>
<dbReference type="Proteomes" id="UP001589810">
    <property type="component" value="Unassembled WGS sequence"/>
</dbReference>
<name>A0ABV6N0Z3_9PSEU</name>
<sequence length="154" mass="16084">MRKLIAILIGTGALLGGAFATPAQASVATPASSSCTQDIGDPTGLQNVSTVRSTTATHGGRTVTVELRHGFTWGNNVEYAWTRIGNARPGDGMWLDITRDSQATHATCGSTSSPVSGQAWTHAFQTSSLASTAMRACGGVTSNGTVYFNCTNWW</sequence>
<dbReference type="EMBL" id="JBHLUD010000011">
    <property type="protein sequence ID" value="MFC0546184.1"/>
    <property type="molecule type" value="Genomic_DNA"/>
</dbReference>
<evidence type="ECO:0008006" key="4">
    <source>
        <dbReference type="Google" id="ProtNLM"/>
    </source>
</evidence>
<keyword evidence="1" id="KW-0732">Signal</keyword>
<gene>
    <name evidence="2" type="ORF">ACFFH7_32030</name>
</gene>
<dbReference type="RefSeq" id="WP_273943262.1">
    <property type="nucleotide sequence ID" value="NZ_CP097263.1"/>
</dbReference>
<keyword evidence="3" id="KW-1185">Reference proteome</keyword>
<dbReference type="PROSITE" id="PS51257">
    <property type="entry name" value="PROKAR_LIPOPROTEIN"/>
    <property type="match status" value="1"/>
</dbReference>
<feature type="signal peptide" evidence="1">
    <location>
        <begin position="1"/>
        <end position="25"/>
    </location>
</feature>
<protein>
    <recommendedName>
        <fullName evidence="4">Secreted protein</fullName>
    </recommendedName>
</protein>
<comment type="caution">
    <text evidence="2">The sequence shown here is derived from an EMBL/GenBank/DDBJ whole genome shotgun (WGS) entry which is preliminary data.</text>
</comment>
<evidence type="ECO:0000313" key="3">
    <source>
        <dbReference type="Proteomes" id="UP001589810"/>
    </source>
</evidence>
<evidence type="ECO:0000313" key="2">
    <source>
        <dbReference type="EMBL" id="MFC0546184.1"/>
    </source>
</evidence>
<organism evidence="2 3">
    <name type="scientific">Kutzneria chonburiensis</name>
    <dbReference type="NCBI Taxonomy" id="1483604"/>
    <lineage>
        <taxon>Bacteria</taxon>
        <taxon>Bacillati</taxon>
        <taxon>Actinomycetota</taxon>
        <taxon>Actinomycetes</taxon>
        <taxon>Pseudonocardiales</taxon>
        <taxon>Pseudonocardiaceae</taxon>
        <taxon>Kutzneria</taxon>
    </lineage>
</organism>